<accession>A0ABZ1KG32</accession>
<comment type="function">
    <text evidence="11">Acts as a transcriptional regulator. Probably redox-responsive. The apo- but not holo-form probably binds DNA.</text>
</comment>
<keyword evidence="10 11" id="KW-0804">Transcription</keyword>
<keyword evidence="14" id="KW-1185">Reference proteome</keyword>
<evidence type="ECO:0000256" key="4">
    <source>
        <dbReference type="ARBA" id="ARBA00022723"/>
    </source>
</evidence>
<keyword evidence="9 11" id="KW-1015">Disulfide bond</keyword>
<name>A0ABZ1KG32_9ACTN</name>
<evidence type="ECO:0000313" key="13">
    <source>
        <dbReference type="EMBL" id="WTP69335.1"/>
    </source>
</evidence>
<feature type="binding site" evidence="11">
    <location>
        <position position="12"/>
    </location>
    <ligand>
        <name>[4Fe-4S] cluster</name>
        <dbReference type="ChEBI" id="CHEBI:49883"/>
    </ligand>
</feature>
<dbReference type="PANTHER" id="PTHR38839:SF4">
    <property type="entry name" value="TRANSCRIPTIONAL REGULATOR WHIB"/>
    <property type="match status" value="1"/>
</dbReference>
<keyword evidence="7 11" id="KW-0805">Transcription regulation</keyword>
<evidence type="ECO:0000256" key="11">
    <source>
        <dbReference type="HAMAP-Rule" id="MF_01479"/>
    </source>
</evidence>
<evidence type="ECO:0000256" key="6">
    <source>
        <dbReference type="ARBA" id="ARBA00023014"/>
    </source>
</evidence>
<proteinExistence type="inferred from homology"/>
<evidence type="ECO:0000256" key="8">
    <source>
        <dbReference type="ARBA" id="ARBA00023125"/>
    </source>
</evidence>
<feature type="binding site" evidence="11">
    <location>
        <position position="38"/>
    </location>
    <ligand>
        <name>[4Fe-4S] cluster</name>
        <dbReference type="ChEBI" id="CHEBI:49883"/>
    </ligand>
</feature>
<comment type="cofactor">
    <cofactor evidence="11">
        <name>[4Fe-4S] cluster</name>
        <dbReference type="ChEBI" id="CHEBI:49883"/>
    </cofactor>
    <text evidence="11">Binds 1 [4Fe-4S] cluster per subunit. Following nitrosylation of the [4Fe-4S] cluster binds 1 [4Fe-8(NO)] cluster per subunit.</text>
</comment>
<dbReference type="RefSeq" id="WP_358724611.1">
    <property type="nucleotide sequence ID" value="NZ_CP108135.1"/>
</dbReference>
<dbReference type="Pfam" id="PF02467">
    <property type="entry name" value="Whib"/>
    <property type="match status" value="1"/>
</dbReference>
<dbReference type="EMBL" id="CP108135">
    <property type="protein sequence ID" value="WTP69335.1"/>
    <property type="molecule type" value="Genomic_DNA"/>
</dbReference>
<dbReference type="PANTHER" id="PTHR38839">
    <property type="entry name" value="TRANSCRIPTIONAL REGULATOR WHID-RELATED"/>
    <property type="match status" value="1"/>
</dbReference>
<evidence type="ECO:0000256" key="3">
    <source>
        <dbReference type="ARBA" id="ARBA00022485"/>
    </source>
</evidence>
<gene>
    <name evidence="11" type="primary">whiB</name>
    <name evidence="13" type="ORF">OG560_29505</name>
</gene>
<dbReference type="PROSITE" id="PS51674">
    <property type="entry name" value="4FE4S_WBL"/>
    <property type="match status" value="1"/>
</dbReference>
<dbReference type="Proteomes" id="UP001622496">
    <property type="component" value="Chromosome"/>
</dbReference>
<evidence type="ECO:0000256" key="1">
    <source>
        <dbReference type="ARBA" id="ARBA00004496"/>
    </source>
</evidence>
<evidence type="ECO:0000256" key="10">
    <source>
        <dbReference type="ARBA" id="ARBA00023163"/>
    </source>
</evidence>
<evidence type="ECO:0000256" key="9">
    <source>
        <dbReference type="ARBA" id="ARBA00023157"/>
    </source>
</evidence>
<keyword evidence="3 11" id="KW-0004">4Fe-4S</keyword>
<evidence type="ECO:0000256" key="7">
    <source>
        <dbReference type="ARBA" id="ARBA00023015"/>
    </source>
</evidence>
<feature type="domain" description="4Fe-4S Wbl-type" evidence="12">
    <location>
        <begin position="11"/>
        <end position="68"/>
    </location>
</feature>
<evidence type="ECO:0000256" key="2">
    <source>
        <dbReference type="ARBA" id="ARBA00006597"/>
    </source>
</evidence>
<evidence type="ECO:0000313" key="14">
    <source>
        <dbReference type="Proteomes" id="UP001622496"/>
    </source>
</evidence>
<evidence type="ECO:0000256" key="5">
    <source>
        <dbReference type="ARBA" id="ARBA00023004"/>
    </source>
</evidence>
<protein>
    <recommendedName>
        <fullName evidence="11">Transcriptional regulator WhiB</fullName>
    </recommendedName>
</protein>
<dbReference type="HAMAP" id="MF_01479">
    <property type="entry name" value="WhiB"/>
    <property type="match status" value="1"/>
</dbReference>
<feature type="binding site" evidence="11">
    <location>
        <position position="44"/>
    </location>
    <ligand>
        <name>[4Fe-4S] cluster</name>
        <dbReference type="ChEBI" id="CHEBI:49883"/>
    </ligand>
</feature>
<feature type="binding site" evidence="11">
    <location>
        <position position="35"/>
    </location>
    <ligand>
        <name>[4Fe-4S] cluster</name>
        <dbReference type="ChEBI" id="CHEBI:49883"/>
    </ligand>
</feature>
<keyword evidence="5 11" id="KW-0408">Iron</keyword>
<reference evidence="13 14" key="1">
    <citation type="submission" date="2022-10" db="EMBL/GenBank/DDBJ databases">
        <title>The complete genomes of actinobacterial strains from the NBC collection.</title>
        <authorList>
            <person name="Joergensen T.S."/>
            <person name="Alvarez Arevalo M."/>
            <person name="Sterndorff E.B."/>
            <person name="Faurdal D."/>
            <person name="Vuksanovic O."/>
            <person name="Mourched A.-S."/>
            <person name="Charusanti P."/>
            <person name="Shaw S."/>
            <person name="Blin K."/>
            <person name="Weber T."/>
        </authorList>
    </citation>
    <scope>NUCLEOTIDE SEQUENCE [LARGE SCALE GENOMIC DNA]</scope>
    <source>
        <strain evidence="13 14">NBC_00185</strain>
    </source>
</reference>
<comment type="PTM">
    <text evidence="11">Upon Fe-S cluster removal intramolecular disulfide bonds are formed.</text>
</comment>
<keyword evidence="11" id="KW-0963">Cytoplasm</keyword>
<keyword evidence="8 11" id="KW-0238">DNA-binding</keyword>
<dbReference type="InterPro" id="IPR003482">
    <property type="entry name" value="Whib"/>
</dbReference>
<dbReference type="InterPro" id="IPR034768">
    <property type="entry name" value="4FE4S_WBL"/>
</dbReference>
<comment type="PTM">
    <text evidence="11">The Fe-S cluster can be nitrosylated by nitric oxide (NO).</text>
</comment>
<organism evidence="13 14">
    <name type="scientific">[Kitasatospora] papulosa</name>
    <dbReference type="NCBI Taxonomy" id="1464011"/>
    <lineage>
        <taxon>Bacteria</taxon>
        <taxon>Bacillati</taxon>
        <taxon>Actinomycetota</taxon>
        <taxon>Actinomycetes</taxon>
        <taxon>Kitasatosporales</taxon>
        <taxon>Streptomycetaceae</taxon>
        <taxon>Streptomyces</taxon>
    </lineage>
</organism>
<keyword evidence="4 11" id="KW-0479">Metal-binding</keyword>
<keyword evidence="6 11" id="KW-0411">Iron-sulfur</keyword>
<evidence type="ECO:0000259" key="12">
    <source>
        <dbReference type="PROSITE" id="PS51674"/>
    </source>
</evidence>
<sequence>MNGDAWREDALCRQTDPELFHPEVGANTVDAKRTCTACPVRRDCLEFALDTEQYWGIWGGLSQNELRRLVRIRRTATTQAA</sequence>
<comment type="similarity">
    <text evidence="2 11">Belongs to the WhiB family.</text>
</comment>
<comment type="subcellular location">
    <subcellularLocation>
        <location evidence="1 11">Cytoplasm</location>
    </subcellularLocation>
</comment>